<dbReference type="Gene3D" id="3.40.50.11810">
    <property type="match status" value="1"/>
</dbReference>
<reference evidence="3 4" key="1">
    <citation type="submission" date="2020-08" db="EMBL/GenBank/DDBJ databases">
        <title>Genome public.</title>
        <authorList>
            <person name="Liu C."/>
            <person name="Sun Q."/>
        </authorList>
    </citation>
    <scope>NUCLEOTIDE SEQUENCE [LARGE SCALE GENOMIC DNA]</scope>
    <source>
        <strain evidence="3 4">New-7</strain>
    </source>
</reference>
<dbReference type="Proteomes" id="UP000636891">
    <property type="component" value="Unassembled WGS sequence"/>
</dbReference>
<proteinExistence type="predicted"/>
<dbReference type="EMBL" id="JACOOK010000006">
    <property type="protein sequence ID" value="MBC5617430.1"/>
    <property type="molecule type" value="Genomic_DNA"/>
</dbReference>
<comment type="caution">
    <text evidence="3">The sequence shown here is derived from an EMBL/GenBank/DDBJ whole genome shotgun (WGS) entry which is preliminary data.</text>
</comment>
<dbReference type="Pfam" id="PF02754">
    <property type="entry name" value="CCG"/>
    <property type="match status" value="2"/>
</dbReference>
<evidence type="ECO:0000313" key="3">
    <source>
        <dbReference type="EMBL" id="MBC5617430.1"/>
    </source>
</evidence>
<dbReference type="Gene3D" id="1.20.1050.140">
    <property type="match status" value="1"/>
</dbReference>
<evidence type="ECO:0000256" key="1">
    <source>
        <dbReference type="ARBA" id="ARBA00023002"/>
    </source>
</evidence>
<feature type="domain" description="Cysteine-rich" evidence="2">
    <location>
        <begin position="143"/>
        <end position="233"/>
    </location>
</feature>
<evidence type="ECO:0000313" key="4">
    <source>
        <dbReference type="Proteomes" id="UP000636891"/>
    </source>
</evidence>
<evidence type="ECO:0000259" key="2">
    <source>
        <dbReference type="Pfam" id="PF02754"/>
    </source>
</evidence>
<dbReference type="PANTHER" id="PTHR42947:SF1">
    <property type="entry name" value="COB--COM HETERODISULFIDE REDUCTASE SUBUNIT B 1"/>
    <property type="match status" value="1"/>
</dbReference>
<name>A0ABR7CQF3_9BACT</name>
<feature type="domain" description="Cysteine-rich" evidence="2">
    <location>
        <begin position="4"/>
        <end position="85"/>
    </location>
</feature>
<organism evidence="3 4">
    <name type="scientific">Alistipes hominis</name>
    <dbReference type="NCBI Taxonomy" id="2763015"/>
    <lineage>
        <taxon>Bacteria</taxon>
        <taxon>Pseudomonadati</taxon>
        <taxon>Bacteroidota</taxon>
        <taxon>Bacteroidia</taxon>
        <taxon>Bacteroidales</taxon>
        <taxon>Rikenellaceae</taxon>
        <taxon>Alistipes</taxon>
    </lineage>
</organism>
<sequence length="280" mass="30961">MKIGFYPGCSLKGTSREYNESVAALAKAFSLELEEVQDWNCCGATAAHSMNRTLALLLPARILALAEQQGLDEVVVPCASCYNRLSTVQYELAEDEALRNEIADTIRMPYTGSVRILNVVQMIEKYIQGELAARIVQPFDRQVACYYGCLLVRPHGVLQFDRLEDPQSLDALMKLVGAQPVDWGFKTECCGAGFSVSRTDIVGRLSGEIVRDAADRGAQAIIVACPMCHSNLDMRRQAIDSYLRRRIDVPVLYVTQAIGLAVGLSPRELGIERHFVPVTF</sequence>
<accession>A0ABR7CQF3</accession>
<dbReference type="RefSeq" id="WP_101571567.1">
    <property type="nucleotide sequence ID" value="NZ_JACOOK010000006.1"/>
</dbReference>
<protein>
    <submittedName>
        <fullName evidence="3">CoB--CoM heterodisulfide reductase iron-sulfur subunit B family protein</fullName>
    </submittedName>
</protein>
<dbReference type="PANTHER" id="PTHR42947">
    <property type="entry name" value="COB--COM HETERODISULFIDE REDUCTASE SUBUNIT B 1"/>
    <property type="match status" value="1"/>
</dbReference>
<keyword evidence="1" id="KW-0560">Oxidoreductase</keyword>
<dbReference type="InterPro" id="IPR051278">
    <property type="entry name" value="HdrB/HdrD_reductase"/>
</dbReference>
<dbReference type="InterPro" id="IPR004017">
    <property type="entry name" value="Cys_rich_dom"/>
</dbReference>
<gene>
    <name evidence="3" type="ORF">H8S08_10440</name>
</gene>
<keyword evidence="4" id="KW-1185">Reference proteome</keyword>